<dbReference type="Proteomes" id="UP000215509">
    <property type="component" value="Unassembled WGS sequence"/>
</dbReference>
<protein>
    <submittedName>
        <fullName evidence="8">2-keto-gluconate dehydrogenase</fullName>
    </submittedName>
</protein>
<comment type="similarity">
    <text evidence="2">Belongs to the GMC oxidoreductase family.</text>
</comment>
<evidence type="ECO:0000256" key="4">
    <source>
        <dbReference type="ARBA" id="ARBA00022827"/>
    </source>
</evidence>
<dbReference type="Gene3D" id="3.10.350.10">
    <property type="entry name" value="LysM domain"/>
    <property type="match status" value="1"/>
</dbReference>
<dbReference type="GO" id="GO:0050660">
    <property type="term" value="F:flavin adenine dinucleotide binding"/>
    <property type="evidence" value="ECO:0007669"/>
    <property type="project" value="InterPro"/>
</dbReference>
<dbReference type="OrthoDB" id="9787779at2"/>
<keyword evidence="9" id="KW-1185">Reference proteome</keyword>
<comment type="caution">
    <text evidence="8">The sequence shown here is derived from an EMBL/GenBank/DDBJ whole genome shotgun (WGS) entry which is preliminary data.</text>
</comment>
<dbReference type="InterPro" id="IPR036779">
    <property type="entry name" value="LysM_dom_sf"/>
</dbReference>
<evidence type="ECO:0000259" key="6">
    <source>
        <dbReference type="Pfam" id="PF00732"/>
    </source>
</evidence>
<evidence type="ECO:0000256" key="1">
    <source>
        <dbReference type="ARBA" id="ARBA00001974"/>
    </source>
</evidence>
<dbReference type="SUPFAM" id="SSF54373">
    <property type="entry name" value="FAD-linked reductases, C-terminal domain"/>
    <property type="match status" value="1"/>
</dbReference>
<dbReference type="InterPro" id="IPR007867">
    <property type="entry name" value="GMC_OxRtase_C"/>
</dbReference>
<dbReference type="InterPro" id="IPR051473">
    <property type="entry name" value="P2Ox-like"/>
</dbReference>
<evidence type="ECO:0000313" key="8">
    <source>
        <dbReference type="EMBL" id="OXM83837.1"/>
    </source>
</evidence>
<reference evidence="8 9" key="1">
    <citation type="submission" date="2017-07" db="EMBL/GenBank/DDBJ databases">
        <title>Genome sequencing and assembly of Paenibacillus rigui.</title>
        <authorList>
            <person name="Mayilraj S."/>
        </authorList>
    </citation>
    <scope>NUCLEOTIDE SEQUENCE [LARGE SCALE GENOMIC DNA]</scope>
    <source>
        <strain evidence="8 9">JCM 16352</strain>
    </source>
</reference>
<dbReference type="PANTHER" id="PTHR42784">
    <property type="entry name" value="PYRANOSE 2-OXIDASE"/>
    <property type="match status" value="1"/>
</dbReference>
<keyword evidence="5" id="KW-0560">Oxidoreductase</keyword>
<dbReference type="RefSeq" id="WP_094017281.1">
    <property type="nucleotide sequence ID" value="NZ_NMQW01000037.1"/>
</dbReference>
<gene>
    <name evidence="8" type="ORF">CF651_23275</name>
</gene>
<keyword evidence="3" id="KW-0285">Flavoprotein</keyword>
<name>A0A229UK61_9BACL</name>
<dbReference type="PANTHER" id="PTHR42784:SF1">
    <property type="entry name" value="PYRANOSE 2-OXIDASE"/>
    <property type="match status" value="1"/>
</dbReference>
<evidence type="ECO:0000256" key="5">
    <source>
        <dbReference type="ARBA" id="ARBA00023002"/>
    </source>
</evidence>
<evidence type="ECO:0000313" key="9">
    <source>
        <dbReference type="Proteomes" id="UP000215509"/>
    </source>
</evidence>
<dbReference type="SUPFAM" id="SSF51905">
    <property type="entry name" value="FAD/NAD(P)-binding domain"/>
    <property type="match status" value="1"/>
</dbReference>
<dbReference type="InterPro" id="IPR000172">
    <property type="entry name" value="GMC_OxRdtase_N"/>
</dbReference>
<feature type="domain" description="Glucose-methanol-choline oxidoreductase C-terminal" evidence="7">
    <location>
        <begin position="421"/>
        <end position="544"/>
    </location>
</feature>
<comment type="cofactor">
    <cofactor evidence="1">
        <name>FAD</name>
        <dbReference type="ChEBI" id="CHEBI:57692"/>
    </cofactor>
</comment>
<dbReference type="Pfam" id="PF00732">
    <property type="entry name" value="GMC_oxred_N"/>
    <property type="match status" value="1"/>
</dbReference>
<dbReference type="Pfam" id="PF05199">
    <property type="entry name" value="GMC_oxred_C"/>
    <property type="match status" value="1"/>
</dbReference>
<keyword evidence="4" id="KW-0274">FAD</keyword>
<dbReference type="EMBL" id="NMQW01000037">
    <property type="protein sequence ID" value="OXM83837.1"/>
    <property type="molecule type" value="Genomic_DNA"/>
</dbReference>
<organism evidence="8 9">
    <name type="scientific">Paenibacillus rigui</name>
    <dbReference type="NCBI Taxonomy" id="554312"/>
    <lineage>
        <taxon>Bacteria</taxon>
        <taxon>Bacillati</taxon>
        <taxon>Bacillota</taxon>
        <taxon>Bacilli</taxon>
        <taxon>Bacillales</taxon>
        <taxon>Paenibacillaceae</taxon>
        <taxon>Paenibacillus</taxon>
    </lineage>
</organism>
<evidence type="ECO:0000256" key="3">
    <source>
        <dbReference type="ARBA" id="ARBA00022630"/>
    </source>
</evidence>
<accession>A0A229UK61</accession>
<dbReference type="InterPro" id="IPR036188">
    <property type="entry name" value="FAD/NAD-bd_sf"/>
</dbReference>
<feature type="domain" description="Glucose-methanol-choline oxidoreductase N-terminal" evidence="6">
    <location>
        <begin position="200"/>
        <end position="348"/>
    </location>
</feature>
<dbReference type="Gene3D" id="3.50.50.60">
    <property type="entry name" value="FAD/NAD(P)-binding domain"/>
    <property type="match status" value="2"/>
</dbReference>
<evidence type="ECO:0000256" key="2">
    <source>
        <dbReference type="ARBA" id="ARBA00010790"/>
    </source>
</evidence>
<evidence type="ECO:0000259" key="7">
    <source>
        <dbReference type="Pfam" id="PF05199"/>
    </source>
</evidence>
<dbReference type="GO" id="GO:0016614">
    <property type="term" value="F:oxidoreductase activity, acting on CH-OH group of donors"/>
    <property type="evidence" value="ECO:0007669"/>
    <property type="project" value="InterPro"/>
</dbReference>
<proteinExistence type="inferred from homology"/>
<sequence>MKIWVSNKNETLRRIAELNGFAVEELIALNPGIDHADQIITGRTVYLPVNPDADRDSGASYSTTGGLPMCPSGPKEMLNHWIPLTPLEQMAQQEYDVLIIGTGAGGGSVLWRLCEQWKKQRKRIGIIERGDSIIPTHARNLTTMNEERLTAYFNYLSKPLRGSEPEFKGARQLFALGGRTLFWYAFSPRLYPWDLAKWPVSVQEMQSYYGIAEQIMHVSRSFAEGSSFTEIVLQRLWMRGYPYAAPLPIAADIVPSTYGQLHTDTFTSSISLLARALNLRPYDLAVNARALQILHHNGRVTGVKVASLDKKEYTLKAKTVVVCASTFETPRLLMYSGIQNKALGHYLTTQSFIQATGETSTRNFPIPWGPLNVMIPQTEQRPYSVLLTGPEGFYWYPVALERPISTETTVNFYGYGKVSPRFDNRISLNYDKRDEFGVPEIKVHFSFSDEDWSVVRQMEAGIRRIAADAGIRLVSRNGNPPICLTPFGDLHHDSGTCRIGNDPNTSAANPYGNIHGVSGLYAADNSVLPFIGAENNTLTTIAQALRTADHIVREHGSALFLREKASE</sequence>
<dbReference type="AlphaFoldDB" id="A0A229UK61"/>